<dbReference type="PRINTS" id="PR00987">
    <property type="entry name" value="TRNASYNTHGLU"/>
</dbReference>
<feature type="domain" description="Glutamyl/glutaminyl-tRNA synthetase class Ib catalytic" evidence="9">
    <location>
        <begin position="7"/>
        <end position="323"/>
    </location>
</feature>
<proteinExistence type="inferred from homology"/>
<evidence type="ECO:0000313" key="12">
    <source>
        <dbReference type="Proteomes" id="UP000002620"/>
    </source>
</evidence>
<evidence type="ECO:0000256" key="8">
    <source>
        <dbReference type="HAMAP-Rule" id="MF_00022"/>
    </source>
</evidence>
<dbReference type="Pfam" id="PF19269">
    <property type="entry name" value="Anticodon_2"/>
    <property type="match status" value="1"/>
</dbReference>
<dbReference type="GO" id="GO:0005829">
    <property type="term" value="C:cytosol"/>
    <property type="evidence" value="ECO:0007669"/>
    <property type="project" value="TreeGrafter"/>
</dbReference>
<dbReference type="InterPro" id="IPR020751">
    <property type="entry name" value="aa-tRNA-synth_I_codon-bd_sub2"/>
</dbReference>
<accession>C9RBP8</accession>
<dbReference type="EMBL" id="CP001785">
    <property type="protein sequence ID" value="ACX51675.1"/>
    <property type="molecule type" value="Genomic_DNA"/>
</dbReference>
<comment type="caution">
    <text evidence="8">Lacks conserved residue(s) required for the propagation of feature annotation.</text>
</comment>
<dbReference type="HOGENOM" id="CLU_015768_6_3_9"/>
<comment type="similarity">
    <text evidence="1 8">Belongs to the class-I aminoacyl-tRNA synthetase family. Glutamate--tRNA ligase type 1 subfamily.</text>
</comment>
<comment type="catalytic activity">
    <reaction evidence="8">
        <text>tRNA(Glu) + L-glutamate + ATP = L-glutamyl-tRNA(Glu) + AMP + diphosphate</text>
        <dbReference type="Rhea" id="RHEA:23540"/>
        <dbReference type="Rhea" id="RHEA-COMP:9663"/>
        <dbReference type="Rhea" id="RHEA-COMP:9680"/>
        <dbReference type="ChEBI" id="CHEBI:29985"/>
        <dbReference type="ChEBI" id="CHEBI:30616"/>
        <dbReference type="ChEBI" id="CHEBI:33019"/>
        <dbReference type="ChEBI" id="CHEBI:78442"/>
        <dbReference type="ChEBI" id="CHEBI:78520"/>
        <dbReference type="ChEBI" id="CHEBI:456215"/>
        <dbReference type="EC" id="6.1.1.17"/>
    </reaction>
</comment>
<dbReference type="InterPro" id="IPR008925">
    <property type="entry name" value="aa_tRNA-synth_I_cd-bd_sf"/>
</dbReference>
<dbReference type="Gene3D" id="3.40.50.620">
    <property type="entry name" value="HUPs"/>
    <property type="match status" value="1"/>
</dbReference>
<keyword evidence="7 8" id="KW-0030">Aminoacyl-tRNA synthetase</keyword>
<evidence type="ECO:0000256" key="7">
    <source>
        <dbReference type="ARBA" id="ARBA00023146"/>
    </source>
</evidence>
<keyword evidence="6 8" id="KW-0648">Protein biosynthesis</keyword>
<dbReference type="SUPFAM" id="SSF48163">
    <property type="entry name" value="An anticodon-binding domain of class I aminoacyl-tRNA synthetases"/>
    <property type="match status" value="1"/>
</dbReference>
<comment type="function">
    <text evidence="8">Catalyzes the attachment of glutamate to tRNA(Glu) in a two-step reaction: glutamate is first activated by ATP to form Glu-AMP and then transferred to the acceptor end of tRNA(Glu).</text>
</comment>
<dbReference type="OrthoDB" id="9807503at2"/>
<dbReference type="Proteomes" id="UP000002620">
    <property type="component" value="Chromosome"/>
</dbReference>
<evidence type="ECO:0000256" key="3">
    <source>
        <dbReference type="ARBA" id="ARBA00022598"/>
    </source>
</evidence>
<evidence type="ECO:0000256" key="4">
    <source>
        <dbReference type="ARBA" id="ARBA00022741"/>
    </source>
</evidence>
<comment type="subcellular location">
    <subcellularLocation>
        <location evidence="8">Cytoplasm</location>
    </subcellularLocation>
</comment>
<dbReference type="Pfam" id="PF00749">
    <property type="entry name" value="tRNA-synt_1c"/>
    <property type="match status" value="1"/>
</dbReference>
<dbReference type="PROSITE" id="PS00178">
    <property type="entry name" value="AA_TRNA_LIGASE_I"/>
    <property type="match status" value="1"/>
</dbReference>
<dbReference type="InterPro" id="IPR004527">
    <property type="entry name" value="Glu-tRNA-ligase_bac/mito"/>
</dbReference>
<dbReference type="PANTHER" id="PTHR43311:SF2">
    <property type="entry name" value="GLUTAMATE--TRNA LIGASE, MITOCHONDRIAL-RELATED"/>
    <property type="match status" value="1"/>
</dbReference>
<keyword evidence="4 8" id="KW-0547">Nucleotide-binding</keyword>
<comment type="subunit">
    <text evidence="8">Monomer.</text>
</comment>
<dbReference type="InterPro" id="IPR001412">
    <property type="entry name" value="aa-tRNA-synth_I_CS"/>
</dbReference>
<dbReference type="GO" id="GO:0004818">
    <property type="term" value="F:glutamate-tRNA ligase activity"/>
    <property type="evidence" value="ECO:0007669"/>
    <property type="project" value="UniProtKB-UniRule"/>
</dbReference>
<dbReference type="STRING" id="429009.Adeg_0526"/>
<dbReference type="EC" id="6.1.1.17" evidence="8"/>
<dbReference type="InterPro" id="IPR020058">
    <property type="entry name" value="Glu/Gln-tRNA-synth_Ib_cat-dom"/>
</dbReference>
<keyword evidence="5 8" id="KW-0067">ATP-binding</keyword>
<dbReference type="Gene3D" id="1.10.10.350">
    <property type="match status" value="1"/>
</dbReference>
<dbReference type="NCBIfam" id="TIGR00464">
    <property type="entry name" value="gltX_bact"/>
    <property type="match status" value="1"/>
</dbReference>
<evidence type="ECO:0000256" key="6">
    <source>
        <dbReference type="ARBA" id="ARBA00022917"/>
    </source>
</evidence>
<keyword evidence="12" id="KW-1185">Reference proteome</keyword>
<feature type="domain" description="Aminoacyl-tRNA synthetase class I anticodon-binding" evidence="10">
    <location>
        <begin position="336"/>
        <end position="483"/>
    </location>
</feature>
<dbReference type="PANTHER" id="PTHR43311">
    <property type="entry name" value="GLUTAMATE--TRNA LIGASE"/>
    <property type="match status" value="1"/>
</dbReference>
<dbReference type="InterPro" id="IPR049940">
    <property type="entry name" value="GluQ/Sye"/>
</dbReference>
<name>C9RBP8_AMMDK</name>
<evidence type="ECO:0000259" key="9">
    <source>
        <dbReference type="Pfam" id="PF00749"/>
    </source>
</evidence>
<dbReference type="InterPro" id="IPR033910">
    <property type="entry name" value="GluRS_core"/>
</dbReference>
<dbReference type="InterPro" id="IPR020752">
    <property type="entry name" value="Glu-tRNA-synth_I_codon-bd_sub1"/>
</dbReference>
<feature type="short sequence motif" description="'HIGH' region" evidence="8">
    <location>
        <begin position="13"/>
        <end position="23"/>
    </location>
</feature>
<organism evidence="11 12">
    <name type="scientific">Ammonifex degensii (strain DSM 10501 / KC4)</name>
    <dbReference type="NCBI Taxonomy" id="429009"/>
    <lineage>
        <taxon>Bacteria</taxon>
        <taxon>Bacillati</taxon>
        <taxon>Bacillota</taxon>
        <taxon>Clostridia</taxon>
        <taxon>Thermoanaerobacterales</taxon>
        <taxon>Thermoanaerobacteraceae</taxon>
        <taxon>Ammonifex</taxon>
    </lineage>
</organism>
<dbReference type="SUPFAM" id="SSF52374">
    <property type="entry name" value="Nucleotidylyl transferase"/>
    <property type="match status" value="1"/>
</dbReference>
<dbReference type="GO" id="GO:0006424">
    <property type="term" value="P:glutamyl-tRNA aminoacylation"/>
    <property type="evidence" value="ECO:0007669"/>
    <property type="project" value="UniProtKB-UniRule"/>
</dbReference>
<feature type="binding site" evidence="8">
    <location>
        <position position="257"/>
    </location>
    <ligand>
        <name>ATP</name>
        <dbReference type="ChEBI" id="CHEBI:30616"/>
    </ligand>
</feature>
<evidence type="ECO:0000313" key="11">
    <source>
        <dbReference type="EMBL" id="ACX51675.1"/>
    </source>
</evidence>
<dbReference type="InterPro" id="IPR000924">
    <property type="entry name" value="Glu/Gln-tRNA-synth"/>
</dbReference>
<dbReference type="InterPro" id="IPR014729">
    <property type="entry name" value="Rossmann-like_a/b/a_fold"/>
</dbReference>
<protein>
    <recommendedName>
        <fullName evidence="8">Glutamate--tRNA ligase</fullName>
        <ecNumber evidence="8">6.1.1.17</ecNumber>
    </recommendedName>
    <alternativeName>
        <fullName evidence="8">Glutamyl-tRNA synthetase</fullName>
        <shortName evidence="8">GluRS</shortName>
    </alternativeName>
</protein>
<dbReference type="GO" id="GO:0005524">
    <property type="term" value="F:ATP binding"/>
    <property type="evidence" value="ECO:0007669"/>
    <property type="project" value="UniProtKB-UniRule"/>
</dbReference>
<evidence type="ECO:0000256" key="2">
    <source>
        <dbReference type="ARBA" id="ARBA00022490"/>
    </source>
</evidence>
<evidence type="ECO:0000259" key="10">
    <source>
        <dbReference type="Pfam" id="PF19269"/>
    </source>
</evidence>
<dbReference type="AlphaFoldDB" id="C9RBP8"/>
<keyword evidence="3 8" id="KW-0436">Ligase</keyword>
<sequence>MWLCLSVRVRFAPSPTGSLHIGGARTALFNYLFARSRGGKFVLRLEDTDFERHQEEAEANILENLRWLGLEWDEGPDCGGPYGPYRQSERLELYRQEARRLLEAGLAYPCYCTPEELAAERERMRREGKVPRYSGRCRNLTPEERAELEAKGIKPALRLRVPAEGQIVVNDLLRGEVVFDCSALDDFIIMKSSGVPTYNFACVVDDAHMKISHVIRAEEHLSNTPKQLLVYQALGYEPPAFAHVPMILAPDRSKLSKRHGATGVEEFRANGFVPEALLNYLALLGWSPGDEQEIFSKEELIARFSLEAVSKHAAVYDIQKLTWFNSQYLNLLPLERLYELALPFFREAGLGEEVEKAERDYVLRVLAAVRSRARTLVELVDMSSYFFRDDFAYDPKGVDKFFRRPGVAELLREGREILARLPSFDEASVEAAYRRLIEEKGIKGGDLIHPTRLALTGRTVGPGLFEIMALLGKERCLARLERAARWIEQNAGSA</sequence>
<feature type="short sequence motif" description="'KMSKS' region" evidence="8">
    <location>
        <begin position="254"/>
        <end position="258"/>
    </location>
</feature>
<dbReference type="eggNOG" id="COG0008">
    <property type="taxonomic scope" value="Bacteria"/>
</dbReference>
<keyword evidence="2 8" id="KW-0963">Cytoplasm</keyword>
<evidence type="ECO:0000256" key="1">
    <source>
        <dbReference type="ARBA" id="ARBA00007894"/>
    </source>
</evidence>
<dbReference type="KEGG" id="adg:Adeg_0526"/>
<gene>
    <name evidence="8" type="primary">gltX</name>
    <name evidence="11" type="ordered locus">Adeg_0526</name>
</gene>
<dbReference type="InterPro" id="IPR045462">
    <property type="entry name" value="aa-tRNA-synth_I_cd-bd"/>
</dbReference>
<evidence type="ECO:0000256" key="5">
    <source>
        <dbReference type="ARBA" id="ARBA00022840"/>
    </source>
</evidence>
<dbReference type="FunFam" id="3.40.50.620:FF:000045">
    <property type="entry name" value="Glutamate--tRNA ligase, mitochondrial"/>
    <property type="match status" value="1"/>
</dbReference>
<dbReference type="GO" id="GO:0008270">
    <property type="term" value="F:zinc ion binding"/>
    <property type="evidence" value="ECO:0007669"/>
    <property type="project" value="InterPro"/>
</dbReference>
<dbReference type="GO" id="GO:0000049">
    <property type="term" value="F:tRNA binding"/>
    <property type="evidence" value="ECO:0007669"/>
    <property type="project" value="InterPro"/>
</dbReference>
<reference evidence="11 12" key="1">
    <citation type="submission" date="2009-10" db="EMBL/GenBank/DDBJ databases">
        <title>Complete sequence of chromosome of Ammonifex degensii KC4.</title>
        <authorList>
            <consortium name="US DOE Joint Genome Institute"/>
            <person name="Kerfeld C."/>
            <person name="Goodner B."/>
            <person name="Huber H."/>
            <person name="Stetter K."/>
            <person name="Lucas S."/>
            <person name="Copeland A."/>
            <person name="Lapidus A."/>
            <person name="Glavina del Rio T."/>
            <person name="Dalin E."/>
            <person name="Tice H."/>
            <person name="Bruce D."/>
            <person name="Goodwin L."/>
            <person name="Pitluck S."/>
            <person name="Saunders E."/>
            <person name="Brettin T."/>
            <person name="Detter J.C."/>
            <person name="Han C."/>
            <person name="Larimer F."/>
            <person name="Land M."/>
            <person name="Hauser L."/>
            <person name="Kyrpides N."/>
            <person name="Ovchinnikova G."/>
            <person name="Richardson P."/>
        </authorList>
    </citation>
    <scope>NUCLEOTIDE SEQUENCE [LARGE SCALE GENOMIC DNA]</scope>
    <source>
        <strain evidence="12">DSM 10501 / KC4</strain>
    </source>
</reference>
<dbReference type="CDD" id="cd00808">
    <property type="entry name" value="GluRS_core"/>
    <property type="match status" value="1"/>
</dbReference>
<dbReference type="Gene3D" id="1.10.8.70">
    <property type="entry name" value="Glutamate-tRNA synthetase, class I, anticodon-binding domain 1"/>
    <property type="match status" value="1"/>
</dbReference>
<dbReference type="HAMAP" id="MF_00022">
    <property type="entry name" value="Glu_tRNA_synth_type1"/>
    <property type="match status" value="1"/>
</dbReference>